<keyword evidence="3" id="KW-1185">Reference proteome</keyword>
<reference evidence="2 3" key="1">
    <citation type="submission" date="2023-07" db="EMBL/GenBank/DDBJ databases">
        <title>Sequencing the genomes of 1000 actinobacteria strains.</title>
        <authorList>
            <person name="Klenk H.-P."/>
        </authorList>
    </citation>
    <scope>NUCLEOTIDE SEQUENCE [LARGE SCALE GENOMIC DNA]</scope>
    <source>
        <strain evidence="2 3">DSM 14785</strain>
    </source>
</reference>
<protein>
    <recommendedName>
        <fullName evidence="4">ABC transporter domain-containing protein</fullName>
    </recommendedName>
</protein>
<name>A0ABU0GP64_9CELL</name>
<accession>A0ABU0GP64</accession>
<gene>
    <name evidence="2" type="ORF">JO380_003538</name>
</gene>
<dbReference type="InterPro" id="IPR027417">
    <property type="entry name" value="P-loop_NTPase"/>
</dbReference>
<evidence type="ECO:0000256" key="1">
    <source>
        <dbReference type="SAM" id="MobiDB-lite"/>
    </source>
</evidence>
<evidence type="ECO:0000313" key="3">
    <source>
        <dbReference type="Proteomes" id="UP001240250"/>
    </source>
</evidence>
<feature type="region of interest" description="Disordered" evidence="1">
    <location>
        <begin position="190"/>
        <end position="249"/>
    </location>
</feature>
<sequence>MLHLDALSLATGECVLVAGEPGQGHTALALVATGRLAPFTGVVELTRADGTTTSDPAVLRGLSAVVDLPGVTEPDDTLTTSTVVGEELALAGAAARPSRVRRWLEAHELTSYRDVRMDDLPGPVRTALLTSLAIERRGVRFLVVSLPDRHGGEPAAWWAVAQACAARGYGVLVQCSRSSARELGAELAPARGTTGRATPVESLRTGTDRLVAAPDEPAAGEPRSRTDTDTDSDTLSVDRDERPAPGGTP</sequence>
<dbReference type="RefSeq" id="WP_307417100.1">
    <property type="nucleotide sequence ID" value="NZ_JAUSVM010000001.1"/>
</dbReference>
<proteinExistence type="predicted"/>
<evidence type="ECO:0000313" key="2">
    <source>
        <dbReference type="EMBL" id="MDQ0427157.1"/>
    </source>
</evidence>
<comment type="caution">
    <text evidence="2">The sequence shown here is derived from an EMBL/GenBank/DDBJ whole genome shotgun (WGS) entry which is preliminary data.</text>
</comment>
<dbReference type="EMBL" id="JAUSVM010000001">
    <property type="protein sequence ID" value="MDQ0427157.1"/>
    <property type="molecule type" value="Genomic_DNA"/>
</dbReference>
<dbReference type="SUPFAM" id="SSF52540">
    <property type="entry name" value="P-loop containing nucleoside triphosphate hydrolases"/>
    <property type="match status" value="1"/>
</dbReference>
<dbReference type="Gene3D" id="3.40.50.300">
    <property type="entry name" value="P-loop containing nucleotide triphosphate hydrolases"/>
    <property type="match status" value="1"/>
</dbReference>
<dbReference type="Proteomes" id="UP001240250">
    <property type="component" value="Unassembled WGS sequence"/>
</dbReference>
<organism evidence="2 3">
    <name type="scientific">Cellulomonas iranensis</name>
    <dbReference type="NCBI Taxonomy" id="76862"/>
    <lineage>
        <taxon>Bacteria</taxon>
        <taxon>Bacillati</taxon>
        <taxon>Actinomycetota</taxon>
        <taxon>Actinomycetes</taxon>
        <taxon>Micrococcales</taxon>
        <taxon>Cellulomonadaceae</taxon>
        <taxon>Cellulomonas</taxon>
    </lineage>
</organism>
<evidence type="ECO:0008006" key="4">
    <source>
        <dbReference type="Google" id="ProtNLM"/>
    </source>
</evidence>